<name>A0A9D9I506_9BACT</name>
<dbReference type="Pfam" id="PF14121">
    <property type="entry name" value="Porin_10"/>
    <property type="match status" value="1"/>
</dbReference>
<evidence type="ECO:0000313" key="3">
    <source>
        <dbReference type="Proteomes" id="UP000823597"/>
    </source>
</evidence>
<feature type="compositionally biased region" description="Polar residues" evidence="1">
    <location>
        <begin position="66"/>
        <end position="89"/>
    </location>
</feature>
<proteinExistence type="predicted"/>
<sequence length="904" mass="102559">MKANRLFISIAAAALIAAAVNITGIEARENFVREYFGSDSTAVSTPSAPDSSSVTDTAAMPASDSAGRNTDSTAAGQDSTSFGTDSTAAVPTGADTLKTGADTSKRAITDSSHIYAPPVDSARLMRDTLGRPMRDSIGRFIDTLGRSIDSLGRSLDSLGMPVSTRRQLTKAEIRMYRRDSIRAVKDSIIQNTPRILETYVFPDSLWYKRILTWTHDRDFNNVRLFKLDTTYNYHYYDLPFMHDDVDGIYLGVSGSPVMRTNYFKREKEEDARFFDYYLPYTYTPESLPMYNTKTPYVELQYTGTLLANRDKEEANIKILATQNITPELNIMLEYHRYGGKGILLHEDTDNRTAVIAGNYTGKNYLMHAGYIFNRTKKSENGGIRDSHLITDTLVEPKEISVWLNSASSETRKNTVFIDQSLRIPFTFIDKIKEKRRLKRYADSLGISVDSLKHSLAVADTLAAGDSTATGSDTSGMNTSLAGIGAAISDSSALAQSDSLGLNENITTAFIGMSNEYSVYRRAYRDEIALSDAEQRGFYNNAFYLHPTTTNDSMRVAKFDNKIYLRLQPWAADAIVSKIDAGVGYKLSQYYLFEEKDYITGPSSTTFNTFYVYAGAQGTYKKYFNWDAFAKYNFAGYANNDLDIKANLEFSFYPFKDKSSPISLTASFSQSLKEPWFYEQHYSSNHYRWSNNFGKRSETKIEGYLDIPKYKLRAFFGYSLIANDIYYDTLGIVRQHNEPISVMTAFLQKDFRLWKFHFDNRILFQLSSNTDVLPLPMLALNLRYYLEFPVVKNVMTIQAGAEGTFTTKWYSPAYNPALGVYQSQNKEMIGGKDPYINVFINIQWKRACIFLKVLNVGENKHGSDYFATYGYIRNPMTFKMGIFWPFYTQPYKKVPKSEYMPPKDE</sequence>
<evidence type="ECO:0000313" key="2">
    <source>
        <dbReference type="EMBL" id="MBO8466042.1"/>
    </source>
</evidence>
<dbReference type="Proteomes" id="UP000823597">
    <property type="component" value="Unassembled WGS sequence"/>
</dbReference>
<reference evidence="2" key="2">
    <citation type="journal article" date="2021" name="PeerJ">
        <title>Extensive microbial diversity within the chicken gut microbiome revealed by metagenomics and culture.</title>
        <authorList>
            <person name="Gilroy R."/>
            <person name="Ravi A."/>
            <person name="Getino M."/>
            <person name="Pursley I."/>
            <person name="Horton D.L."/>
            <person name="Alikhan N.F."/>
            <person name="Baker D."/>
            <person name="Gharbi K."/>
            <person name="Hall N."/>
            <person name="Watson M."/>
            <person name="Adriaenssens E.M."/>
            <person name="Foster-Nyarko E."/>
            <person name="Jarju S."/>
            <person name="Secka A."/>
            <person name="Antonio M."/>
            <person name="Oren A."/>
            <person name="Chaudhuri R.R."/>
            <person name="La Ragione R."/>
            <person name="Hildebrand F."/>
            <person name="Pallen M.J."/>
        </authorList>
    </citation>
    <scope>NUCLEOTIDE SEQUENCE</scope>
    <source>
        <strain evidence="2">10037</strain>
    </source>
</reference>
<feature type="compositionally biased region" description="Polar residues" evidence="1">
    <location>
        <begin position="39"/>
        <end position="56"/>
    </location>
</feature>
<dbReference type="AlphaFoldDB" id="A0A9D9I506"/>
<comment type="caution">
    <text evidence="2">The sequence shown here is derived from an EMBL/GenBank/DDBJ whole genome shotgun (WGS) entry which is preliminary data.</text>
</comment>
<dbReference type="InterPro" id="IPR025631">
    <property type="entry name" value="Porin_10"/>
</dbReference>
<dbReference type="EMBL" id="JADIME010000092">
    <property type="protein sequence ID" value="MBO8466042.1"/>
    <property type="molecule type" value="Genomic_DNA"/>
</dbReference>
<organism evidence="2 3">
    <name type="scientific">Candidatus Merdivivens pullistercoris</name>
    <dbReference type="NCBI Taxonomy" id="2840873"/>
    <lineage>
        <taxon>Bacteria</taxon>
        <taxon>Pseudomonadati</taxon>
        <taxon>Bacteroidota</taxon>
        <taxon>Bacteroidia</taxon>
        <taxon>Bacteroidales</taxon>
        <taxon>Muribaculaceae</taxon>
        <taxon>Muribaculaceae incertae sedis</taxon>
        <taxon>Candidatus Merdivivens</taxon>
    </lineage>
</organism>
<protein>
    <submittedName>
        <fullName evidence="2">Porin</fullName>
    </submittedName>
</protein>
<accession>A0A9D9I506</accession>
<feature type="region of interest" description="Disordered" evidence="1">
    <location>
        <begin position="39"/>
        <end position="103"/>
    </location>
</feature>
<reference evidence="2" key="1">
    <citation type="submission" date="2020-10" db="EMBL/GenBank/DDBJ databases">
        <authorList>
            <person name="Gilroy R."/>
        </authorList>
    </citation>
    <scope>NUCLEOTIDE SEQUENCE</scope>
    <source>
        <strain evidence="2">10037</strain>
    </source>
</reference>
<gene>
    <name evidence="2" type="ORF">IAB93_08655</name>
</gene>
<evidence type="ECO:0000256" key="1">
    <source>
        <dbReference type="SAM" id="MobiDB-lite"/>
    </source>
</evidence>